<keyword evidence="3" id="KW-1185">Reference proteome</keyword>
<sequence length="165" mass="18044">MNGGVNHEVGILISHFLIMSASFDNLIAENARPSESHGSTIYRHPSSRSKQQRDEPTTHTTTIGQGGRLHHRSESILLDPLETPSLRSNRIGVNVIGTSPFIVPCYRTTREYRAMVSCAQVGASAISSSIMTFYSVSVLVPVLQKLGALSSRNLLLILHSRLCCN</sequence>
<accession>A0A284RY82</accession>
<dbReference type="AlphaFoldDB" id="A0A284RY82"/>
<feature type="region of interest" description="Disordered" evidence="1">
    <location>
        <begin position="34"/>
        <end position="68"/>
    </location>
</feature>
<protein>
    <submittedName>
        <fullName evidence="2">Uncharacterized protein</fullName>
    </submittedName>
</protein>
<dbReference type="EMBL" id="FUEG01000021">
    <property type="protein sequence ID" value="SJL13709.1"/>
    <property type="molecule type" value="Genomic_DNA"/>
</dbReference>
<evidence type="ECO:0000313" key="2">
    <source>
        <dbReference type="EMBL" id="SJL13709.1"/>
    </source>
</evidence>
<gene>
    <name evidence="2" type="ORF">ARMOST_17157</name>
</gene>
<reference evidence="3" key="1">
    <citation type="journal article" date="2017" name="Nat. Ecol. Evol.">
        <title>Genome expansion and lineage-specific genetic innovations in the forest pathogenic fungi Armillaria.</title>
        <authorList>
            <person name="Sipos G."/>
            <person name="Prasanna A.N."/>
            <person name="Walter M.C."/>
            <person name="O'Connor E."/>
            <person name="Balint B."/>
            <person name="Krizsan K."/>
            <person name="Kiss B."/>
            <person name="Hess J."/>
            <person name="Varga T."/>
            <person name="Slot J."/>
            <person name="Riley R."/>
            <person name="Boka B."/>
            <person name="Rigling D."/>
            <person name="Barry K."/>
            <person name="Lee J."/>
            <person name="Mihaltcheva S."/>
            <person name="LaButti K."/>
            <person name="Lipzen A."/>
            <person name="Waldron R."/>
            <person name="Moloney N.M."/>
            <person name="Sperisen C."/>
            <person name="Kredics L."/>
            <person name="Vagvoelgyi C."/>
            <person name="Patrignani A."/>
            <person name="Fitzpatrick D."/>
            <person name="Nagy I."/>
            <person name="Doyle S."/>
            <person name="Anderson J.B."/>
            <person name="Grigoriev I.V."/>
            <person name="Gueldener U."/>
            <person name="Muensterkoetter M."/>
            <person name="Nagy L.G."/>
        </authorList>
    </citation>
    <scope>NUCLEOTIDE SEQUENCE [LARGE SCALE GENOMIC DNA]</scope>
    <source>
        <strain evidence="3">C18/9</strain>
    </source>
</reference>
<dbReference type="Proteomes" id="UP000219338">
    <property type="component" value="Unassembled WGS sequence"/>
</dbReference>
<proteinExistence type="predicted"/>
<evidence type="ECO:0000313" key="3">
    <source>
        <dbReference type="Proteomes" id="UP000219338"/>
    </source>
</evidence>
<organism evidence="2 3">
    <name type="scientific">Armillaria ostoyae</name>
    <name type="common">Armillaria root rot fungus</name>
    <dbReference type="NCBI Taxonomy" id="47428"/>
    <lineage>
        <taxon>Eukaryota</taxon>
        <taxon>Fungi</taxon>
        <taxon>Dikarya</taxon>
        <taxon>Basidiomycota</taxon>
        <taxon>Agaricomycotina</taxon>
        <taxon>Agaricomycetes</taxon>
        <taxon>Agaricomycetidae</taxon>
        <taxon>Agaricales</taxon>
        <taxon>Marasmiineae</taxon>
        <taxon>Physalacriaceae</taxon>
        <taxon>Armillaria</taxon>
    </lineage>
</organism>
<evidence type="ECO:0000256" key="1">
    <source>
        <dbReference type="SAM" id="MobiDB-lite"/>
    </source>
</evidence>
<name>A0A284RY82_ARMOS</name>